<protein>
    <submittedName>
        <fullName evidence="3">Uncharacterized protein</fullName>
    </submittedName>
</protein>
<proteinExistence type="predicted"/>
<evidence type="ECO:0000256" key="2">
    <source>
        <dbReference type="SAM" id="Phobius"/>
    </source>
</evidence>
<gene>
    <name evidence="3" type="ORF">GCM10009750_01740</name>
</gene>
<keyword evidence="2" id="KW-1133">Transmembrane helix</keyword>
<comment type="caution">
    <text evidence="3">The sequence shown here is derived from an EMBL/GenBank/DDBJ whole genome shotgun (WGS) entry which is preliminary data.</text>
</comment>
<accession>A0ABN2ME98</accession>
<dbReference type="Proteomes" id="UP001501746">
    <property type="component" value="Unassembled WGS sequence"/>
</dbReference>
<keyword evidence="2" id="KW-0472">Membrane</keyword>
<sequence>MRLTFRLVVGARRRAVRADPARNWSPDGEPGRMRRPPTKGRTMSIEATIWTVFAVIATVGGVGLLAALWSLVKAPK</sequence>
<organism evidence="3 4">
    <name type="scientific">Agromyces salentinus</name>
    <dbReference type="NCBI Taxonomy" id="269421"/>
    <lineage>
        <taxon>Bacteria</taxon>
        <taxon>Bacillati</taxon>
        <taxon>Actinomycetota</taxon>
        <taxon>Actinomycetes</taxon>
        <taxon>Micrococcales</taxon>
        <taxon>Microbacteriaceae</taxon>
        <taxon>Agromyces</taxon>
    </lineage>
</organism>
<feature type="region of interest" description="Disordered" evidence="1">
    <location>
        <begin position="19"/>
        <end position="40"/>
    </location>
</feature>
<evidence type="ECO:0000256" key="1">
    <source>
        <dbReference type="SAM" id="MobiDB-lite"/>
    </source>
</evidence>
<keyword evidence="4" id="KW-1185">Reference proteome</keyword>
<name>A0ABN2ME98_9MICO</name>
<evidence type="ECO:0000313" key="4">
    <source>
        <dbReference type="Proteomes" id="UP001501746"/>
    </source>
</evidence>
<dbReference type="EMBL" id="BAAANK010000001">
    <property type="protein sequence ID" value="GAA1822928.1"/>
    <property type="molecule type" value="Genomic_DNA"/>
</dbReference>
<keyword evidence="2" id="KW-0812">Transmembrane</keyword>
<evidence type="ECO:0000313" key="3">
    <source>
        <dbReference type="EMBL" id="GAA1822928.1"/>
    </source>
</evidence>
<reference evidence="3 4" key="1">
    <citation type="journal article" date="2019" name="Int. J. Syst. Evol. Microbiol.">
        <title>The Global Catalogue of Microorganisms (GCM) 10K type strain sequencing project: providing services to taxonomists for standard genome sequencing and annotation.</title>
        <authorList>
            <consortium name="The Broad Institute Genomics Platform"/>
            <consortium name="The Broad Institute Genome Sequencing Center for Infectious Disease"/>
            <person name="Wu L."/>
            <person name="Ma J."/>
        </authorList>
    </citation>
    <scope>NUCLEOTIDE SEQUENCE [LARGE SCALE GENOMIC DNA]</scope>
    <source>
        <strain evidence="3 4">JCM 14323</strain>
    </source>
</reference>
<feature type="transmembrane region" description="Helical" evidence="2">
    <location>
        <begin position="47"/>
        <end position="72"/>
    </location>
</feature>